<evidence type="ECO:0000313" key="2">
    <source>
        <dbReference type="Proteomes" id="UP000662873"/>
    </source>
</evidence>
<protein>
    <submittedName>
        <fullName evidence="1">Uncharacterized protein</fullName>
    </submittedName>
</protein>
<organism evidence="1 2">
    <name type="scientific">Candidatus Nitrosymbiomonas proteolyticus</name>
    <dbReference type="NCBI Taxonomy" id="2608984"/>
    <lineage>
        <taxon>Bacteria</taxon>
        <taxon>Bacillati</taxon>
        <taxon>Armatimonadota</taxon>
        <taxon>Armatimonadota incertae sedis</taxon>
        <taxon>Candidatus Nitrosymbiomonas</taxon>
    </lineage>
</organism>
<name>A0A809R9T3_9BACT</name>
<proteinExistence type="predicted"/>
<sequence>MVSHNVLALVAALSVHGNVAQEISEAQARQIALSFAQFVNSDQYGASIVEDFVGRVEFTRRAGGTWGISGDKYHVSVNQSNGRVQFYEASAPPHIQWAPVSNPRFLIDDALCLSIAQAVYRRAGFSETLVLDQRIDLQPEFGFYGIEARFVRMAGDVEIDASLDVMFGYHATSGQVLEMRVMPDPILPPVLTPRISLQDARRIVMGAVARYATHLILSESEWRPLRLRAVLPFDTDYLYEDFPFDRRAYEREWRTILAYDVALEEESQPPYFFSGRKPSWRVIVDAITGKLLAVAPPGRSIGASRKKPVPFGWDLGPGPLTITLGGKTYELSSADVLKVQQGSPNEPGVPVLLQRARLILNALYYPKANLLSVGEGKLRSFGRPDEELKKALLALAAKE</sequence>
<dbReference type="KEGG" id="npy:NPRO_18040"/>
<accession>A0A809R9T3</accession>
<dbReference type="Proteomes" id="UP000662873">
    <property type="component" value="Chromosome"/>
</dbReference>
<dbReference type="AlphaFoldDB" id="A0A809R9T3"/>
<reference evidence="1" key="1">
    <citation type="journal article" name="DNA Res.">
        <title>The physiological potential of anammox bacteria as revealed by their core genome structure.</title>
        <authorList>
            <person name="Okubo T."/>
            <person name="Toyoda A."/>
            <person name="Fukuhara K."/>
            <person name="Uchiyama I."/>
            <person name="Harigaya Y."/>
            <person name="Kuroiwa M."/>
            <person name="Suzuki T."/>
            <person name="Murakami Y."/>
            <person name="Suwa Y."/>
            <person name="Takami H."/>
        </authorList>
    </citation>
    <scope>NUCLEOTIDE SEQUENCE</scope>
    <source>
        <strain evidence="1">317325-2</strain>
    </source>
</reference>
<gene>
    <name evidence="1" type="ORF">NPRO_18040</name>
</gene>
<evidence type="ECO:0000313" key="1">
    <source>
        <dbReference type="EMBL" id="BBO24209.1"/>
    </source>
</evidence>
<dbReference type="EMBL" id="AP021858">
    <property type="protein sequence ID" value="BBO24209.1"/>
    <property type="molecule type" value="Genomic_DNA"/>
</dbReference>